<dbReference type="SUPFAM" id="SSF143422">
    <property type="entry name" value="Transposase IS200-like"/>
    <property type="match status" value="1"/>
</dbReference>
<protein>
    <submittedName>
        <fullName evidence="2">Transposase IS200 like protein</fullName>
    </submittedName>
</protein>
<dbReference type="PANTHER" id="PTHR34322:SF2">
    <property type="entry name" value="TRANSPOSASE IS200-LIKE DOMAIN-CONTAINING PROTEIN"/>
    <property type="match status" value="1"/>
</dbReference>
<gene>
    <name evidence="2" type="ORF">CLORY_00760</name>
</gene>
<dbReference type="AlphaFoldDB" id="A0A1V4IYQ8"/>
<dbReference type="SMART" id="SM01321">
    <property type="entry name" value="Y1_Tnp"/>
    <property type="match status" value="1"/>
</dbReference>
<evidence type="ECO:0000259" key="1">
    <source>
        <dbReference type="SMART" id="SM01321"/>
    </source>
</evidence>
<keyword evidence="3" id="KW-1185">Reference proteome</keyword>
<proteinExistence type="predicted"/>
<name>A0A1V4IYQ8_9CLOT</name>
<dbReference type="Gene3D" id="3.30.70.1290">
    <property type="entry name" value="Transposase IS200-like"/>
    <property type="match status" value="1"/>
</dbReference>
<feature type="domain" description="Transposase IS200-like" evidence="1">
    <location>
        <begin position="9"/>
        <end position="126"/>
    </location>
</feature>
<evidence type="ECO:0000313" key="3">
    <source>
        <dbReference type="Proteomes" id="UP000190080"/>
    </source>
</evidence>
<comment type="caution">
    <text evidence="2">The sequence shown here is derived from an EMBL/GenBank/DDBJ whole genome shotgun (WGS) entry which is preliminary data.</text>
</comment>
<dbReference type="EMBL" id="MZGV01000001">
    <property type="protein sequence ID" value="OPJ65076.1"/>
    <property type="molecule type" value="Genomic_DNA"/>
</dbReference>
<dbReference type="STRING" id="1450648.CLORY_00760"/>
<organism evidence="2 3">
    <name type="scientific">Clostridium oryzae</name>
    <dbReference type="NCBI Taxonomy" id="1450648"/>
    <lineage>
        <taxon>Bacteria</taxon>
        <taxon>Bacillati</taxon>
        <taxon>Bacillota</taxon>
        <taxon>Clostridia</taxon>
        <taxon>Eubacteriales</taxon>
        <taxon>Clostridiaceae</taxon>
        <taxon>Clostridium</taxon>
    </lineage>
</organism>
<dbReference type="GO" id="GO:0004803">
    <property type="term" value="F:transposase activity"/>
    <property type="evidence" value="ECO:0007669"/>
    <property type="project" value="InterPro"/>
</dbReference>
<dbReference type="Proteomes" id="UP000190080">
    <property type="component" value="Unassembled WGS sequence"/>
</dbReference>
<sequence>MATPRINWYSGACYHITSRGNHRNDIFKDEEDFQVYLTLIYESLEYYMYEEYKVICYCLMDNHVHILISTNNSPPGKFVRRLNSKYAKYFNKKYNYIGHLFQDKYHHELIENDAQMLDTSRYIHLNPVKAKMVVKPEEYKWSSYNMYIGIKAEKNIHSDMILKYFAKERNRDLYRSFVEAKIIREIGDA</sequence>
<dbReference type="RefSeq" id="WP_079421598.1">
    <property type="nucleotide sequence ID" value="NZ_MZGV01000001.1"/>
</dbReference>
<dbReference type="OrthoDB" id="9788881at2"/>
<dbReference type="InterPro" id="IPR036515">
    <property type="entry name" value="Transposase_17_sf"/>
</dbReference>
<dbReference type="GO" id="GO:0003677">
    <property type="term" value="F:DNA binding"/>
    <property type="evidence" value="ECO:0007669"/>
    <property type="project" value="InterPro"/>
</dbReference>
<dbReference type="GO" id="GO:0006313">
    <property type="term" value="P:DNA transposition"/>
    <property type="evidence" value="ECO:0007669"/>
    <property type="project" value="InterPro"/>
</dbReference>
<dbReference type="InterPro" id="IPR002686">
    <property type="entry name" value="Transposase_17"/>
</dbReference>
<evidence type="ECO:0000313" key="2">
    <source>
        <dbReference type="EMBL" id="OPJ65076.1"/>
    </source>
</evidence>
<accession>A0A1V4IYQ8</accession>
<reference evidence="2 3" key="1">
    <citation type="submission" date="2017-03" db="EMBL/GenBank/DDBJ databases">
        <title>Genome sequence of Clostridium oryzae DSM 28571.</title>
        <authorList>
            <person name="Poehlein A."/>
            <person name="Daniel R."/>
        </authorList>
    </citation>
    <scope>NUCLEOTIDE SEQUENCE [LARGE SCALE GENOMIC DNA]</scope>
    <source>
        <strain evidence="2 3">DSM 28571</strain>
    </source>
</reference>
<dbReference type="PANTHER" id="PTHR34322">
    <property type="entry name" value="TRANSPOSASE, Y1_TNP DOMAIN-CONTAINING"/>
    <property type="match status" value="1"/>
</dbReference>
<dbReference type="Pfam" id="PF01797">
    <property type="entry name" value="Y1_Tnp"/>
    <property type="match status" value="1"/>
</dbReference>